<dbReference type="RefSeq" id="WP_133229677.1">
    <property type="nucleotide sequence ID" value="NZ_SOZE01000001.1"/>
</dbReference>
<sequence length="378" mass="43735">MKPVVAPKTQTSTKRSKTYIKYEKLLADIERQKQFKINLEEALHKAFSKVNTELSPLIKQSHLLKRDYIIRLDELALEIGIGKINREWIEPYMADELEELLDIFGHEDTLLSKLYEKYANVSIDDVAEDEDVIAMANSLSEILGFEVDPKEILEKGQTAYFEQYRDQIFESLNNRQRDFSDAEEEHSTQKKQKAGSAKKTDETAQLAKDARKIYMGLVKKFHPDLEINADIRDEKNEIIKLVTKAYQENDFFGLLKLHITYMEDNEIGAEANADDMLKRYNKLLQKQLRELTNAIGEIHFSSEAIIADFIDKNGKFSPQKYAARRKALEKQIAAMQADLAGSKKRPKGWFKDQVSMIKDIVQQSMMEGMFHNMFSGFR</sequence>
<dbReference type="EMBL" id="SOZE01000001">
    <property type="protein sequence ID" value="TFF40816.1"/>
    <property type="molecule type" value="Genomic_DNA"/>
</dbReference>
<dbReference type="AlphaFoldDB" id="A0A4Y8SR31"/>
<feature type="compositionally biased region" description="Basic and acidic residues" evidence="1">
    <location>
        <begin position="177"/>
        <end position="188"/>
    </location>
</feature>
<evidence type="ECO:0000313" key="2">
    <source>
        <dbReference type="EMBL" id="TFF40816.1"/>
    </source>
</evidence>
<dbReference type="Proteomes" id="UP000297540">
    <property type="component" value="Unassembled WGS sequence"/>
</dbReference>
<comment type="caution">
    <text evidence="2">The sequence shown here is derived from an EMBL/GenBank/DDBJ whole genome shotgun (WGS) entry which is preliminary data.</text>
</comment>
<evidence type="ECO:0000256" key="1">
    <source>
        <dbReference type="SAM" id="MobiDB-lite"/>
    </source>
</evidence>
<reference evidence="2 3" key="1">
    <citation type="journal article" date="2017" name="Int. J. Syst. Evol. Microbiol.">
        <title>Mucilaginibacterpsychrotolerans sp. nov., isolated from peatlands.</title>
        <authorList>
            <person name="Deng Y."/>
            <person name="Shen L."/>
            <person name="Xu B."/>
            <person name="Liu Y."/>
            <person name="Gu Z."/>
            <person name="Liu H."/>
            <person name="Zhou Y."/>
        </authorList>
    </citation>
    <scope>NUCLEOTIDE SEQUENCE [LARGE SCALE GENOMIC DNA]</scope>
    <source>
        <strain evidence="2 3">NH7-4</strain>
    </source>
</reference>
<keyword evidence="3" id="KW-1185">Reference proteome</keyword>
<feature type="region of interest" description="Disordered" evidence="1">
    <location>
        <begin position="177"/>
        <end position="203"/>
    </location>
</feature>
<protein>
    <recommendedName>
        <fullName evidence="4">J domain-containing protein</fullName>
    </recommendedName>
</protein>
<accession>A0A4Y8SR31</accession>
<name>A0A4Y8SR31_9SPHI</name>
<evidence type="ECO:0000313" key="3">
    <source>
        <dbReference type="Proteomes" id="UP000297540"/>
    </source>
</evidence>
<evidence type="ECO:0008006" key="4">
    <source>
        <dbReference type="Google" id="ProtNLM"/>
    </source>
</evidence>
<gene>
    <name evidence="2" type="ORF">E2R66_01155</name>
</gene>
<dbReference type="OrthoDB" id="114754at2"/>
<organism evidence="2 3">
    <name type="scientific">Mucilaginibacter psychrotolerans</name>
    <dbReference type="NCBI Taxonomy" id="1524096"/>
    <lineage>
        <taxon>Bacteria</taxon>
        <taxon>Pseudomonadati</taxon>
        <taxon>Bacteroidota</taxon>
        <taxon>Sphingobacteriia</taxon>
        <taxon>Sphingobacteriales</taxon>
        <taxon>Sphingobacteriaceae</taxon>
        <taxon>Mucilaginibacter</taxon>
    </lineage>
</organism>
<proteinExistence type="predicted"/>